<dbReference type="SUPFAM" id="SSF56784">
    <property type="entry name" value="HAD-like"/>
    <property type="match status" value="1"/>
</dbReference>
<dbReference type="PANTHER" id="PTHR46193:SF18">
    <property type="entry name" value="HEXITOL PHOSPHATASE B"/>
    <property type="match status" value="1"/>
</dbReference>
<keyword evidence="4" id="KW-0460">Magnesium</keyword>
<dbReference type="InterPro" id="IPR036412">
    <property type="entry name" value="HAD-like_sf"/>
</dbReference>
<dbReference type="NCBIfam" id="TIGR01549">
    <property type="entry name" value="HAD-SF-IA-v1"/>
    <property type="match status" value="1"/>
</dbReference>
<evidence type="ECO:0000256" key="1">
    <source>
        <dbReference type="ARBA" id="ARBA00001946"/>
    </source>
</evidence>
<dbReference type="GO" id="GO:0003824">
    <property type="term" value="F:catalytic activity"/>
    <property type="evidence" value="ECO:0007669"/>
    <property type="project" value="UniProtKB-ARBA"/>
</dbReference>
<dbReference type="RefSeq" id="WP_062278611.1">
    <property type="nucleotide sequence ID" value="NZ_DF968180.1"/>
</dbReference>
<dbReference type="Proteomes" id="UP000053370">
    <property type="component" value="Unassembled WGS sequence"/>
</dbReference>
<dbReference type="InterPro" id="IPR051600">
    <property type="entry name" value="Beta-PGM-like"/>
</dbReference>
<evidence type="ECO:0000256" key="5">
    <source>
        <dbReference type="ARBA" id="ARBA00023277"/>
    </source>
</evidence>
<keyword evidence="5" id="KW-0119">Carbohydrate metabolism</keyword>
<evidence type="ECO:0000256" key="3">
    <source>
        <dbReference type="ARBA" id="ARBA00022723"/>
    </source>
</evidence>
<dbReference type="OrthoDB" id="9797743at2"/>
<proteinExistence type="inferred from homology"/>
<dbReference type="PANTHER" id="PTHR46193">
    <property type="entry name" value="6-PHOSPHOGLUCONATE PHOSPHATASE"/>
    <property type="match status" value="1"/>
</dbReference>
<gene>
    <name evidence="6" type="ORF">ATC1_12378</name>
</gene>
<organism evidence="6">
    <name type="scientific">Flexilinea flocculi</name>
    <dbReference type="NCBI Taxonomy" id="1678840"/>
    <lineage>
        <taxon>Bacteria</taxon>
        <taxon>Bacillati</taxon>
        <taxon>Chloroflexota</taxon>
        <taxon>Anaerolineae</taxon>
        <taxon>Anaerolineales</taxon>
        <taxon>Anaerolineaceae</taxon>
        <taxon>Flexilinea</taxon>
    </lineage>
</organism>
<keyword evidence="3" id="KW-0479">Metal-binding</keyword>
<evidence type="ECO:0000256" key="2">
    <source>
        <dbReference type="ARBA" id="ARBA00006171"/>
    </source>
</evidence>
<dbReference type="NCBIfam" id="TIGR01509">
    <property type="entry name" value="HAD-SF-IA-v3"/>
    <property type="match status" value="1"/>
</dbReference>
<protein>
    <submittedName>
        <fullName evidence="6">Haloacid dehalogenase superfamily, subfamily IA, variant 3</fullName>
    </submittedName>
</protein>
<dbReference type="SFLD" id="SFLDG01129">
    <property type="entry name" value="C1.5:_HAD__Beta-PGM__Phosphata"/>
    <property type="match status" value="1"/>
</dbReference>
<dbReference type="SFLD" id="SFLDS00003">
    <property type="entry name" value="Haloacid_Dehalogenase"/>
    <property type="match status" value="1"/>
</dbReference>
<dbReference type="InterPro" id="IPR041492">
    <property type="entry name" value="HAD_2"/>
</dbReference>
<keyword evidence="7" id="KW-1185">Reference proteome</keyword>
<dbReference type="STRING" id="1678840.ATC1_12378"/>
<dbReference type="InterPro" id="IPR023214">
    <property type="entry name" value="HAD_sf"/>
</dbReference>
<dbReference type="Pfam" id="PF13419">
    <property type="entry name" value="HAD_2"/>
    <property type="match status" value="1"/>
</dbReference>
<dbReference type="AlphaFoldDB" id="A0A0K8PB01"/>
<sequence length="225" mass="25235">MNQPAILWDLDGTITDSAKGFYEAFKKILEKFHFPRVISEEEYKSKYFGTTFPSILDDLFGDSLSKSEKLAISEENFKLVNVNFHRKEFIHTIPGVEKILSQFFLSGFPMAIASSSKLETIIIELQTLGLTQYFGNIISGDYLPSKPAPDVFLLAAQSLNKQPNHCIVFEDSLAGMQAAKAAGMICIGIATTKRVDEMINADIALRNYEDFNAEMIRNIEMKDAL</sequence>
<dbReference type="EMBL" id="DF968180">
    <property type="protein sequence ID" value="GAP39842.1"/>
    <property type="molecule type" value="Genomic_DNA"/>
</dbReference>
<reference evidence="6" key="1">
    <citation type="journal article" date="2015" name="Genome Announc.">
        <title>Draft Genome Sequence of Anaerolineae Strain TC1, a Novel Isolate from a Methanogenic Wastewater Treatment System.</title>
        <authorList>
            <person name="Matsuura N."/>
            <person name="Tourlousse D.M."/>
            <person name="Sun L."/>
            <person name="Toyonaga M."/>
            <person name="Kuroda K."/>
            <person name="Ohashi A."/>
            <person name="Cruz R."/>
            <person name="Yamaguchi T."/>
            <person name="Sekiguchi Y."/>
        </authorList>
    </citation>
    <scope>NUCLEOTIDE SEQUENCE [LARGE SCALE GENOMIC DNA]</scope>
    <source>
        <strain evidence="6">TC1</strain>
    </source>
</reference>
<comment type="cofactor">
    <cofactor evidence="1">
        <name>Mg(2+)</name>
        <dbReference type="ChEBI" id="CHEBI:18420"/>
    </cofactor>
</comment>
<comment type="similarity">
    <text evidence="2">Belongs to the HAD-like hydrolase superfamily. CbbY/CbbZ/Gph/YieH family.</text>
</comment>
<dbReference type="Gene3D" id="3.40.50.1000">
    <property type="entry name" value="HAD superfamily/HAD-like"/>
    <property type="match status" value="1"/>
</dbReference>
<dbReference type="Gene3D" id="1.10.150.240">
    <property type="entry name" value="Putative phosphatase, domain 2"/>
    <property type="match status" value="1"/>
</dbReference>
<accession>A0A0K8PB01</accession>
<dbReference type="CDD" id="cd07505">
    <property type="entry name" value="HAD_BPGM-like"/>
    <property type="match status" value="1"/>
</dbReference>
<name>A0A0K8PB01_9CHLR</name>
<evidence type="ECO:0000313" key="6">
    <source>
        <dbReference type="EMBL" id="GAP39842.1"/>
    </source>
</evidence>
<dbReference type="InterPro" id="IPR023198">
    <property type="entry name" value="PGP-like_dom2"/>
</dbReference>
<evidence type="ECO:0000313" key="7">
    <source>
        <dbReference type="Proteomes" id="UP000053370"/>
    </source>
</evidence>
<dbReference type="InterPro" id="IPR006439">
    <property type="entry name" value="HAD-SF_hydro_IA"/>
</dbReference>
<dbReference type="GO" id="GO:0046872">
    <property type="term" value="F:metal ion binding"/>
    <property type="evidence" value="ECO:0007669"/>
    <property type="project" value="UniProtKB-KW"/>
</dbReference>
<evidence type="ECO:0000256" key="4">
    <source>
        <dbReference type="ARBA" id="ARBA00022842"/>
    </source>
</evidence>